<accession>A0A6N4RBI6</accession>
<gene>
    <name evidence="1" type="ORF">DI628_01805</name>
</gene>
<dbReference type="SUPFAM" id="SSF81901">
    <property type="entry name" value="HCP-like"/>
    <property type="match status" value="1"/>
</dbReference>
<dbReference type="AlphaFoldDB" id="A0A6N4RBI6"/>
<evidence type="ECO:0000313" key="2">
    <source>
        <dbReference type="Proteomes" id="UP000320948"/>
    </source>
</evidence>
<organism evidence="1 2">
    <name type="scientific">Blastochloris viridis</name>
    <name type="common">Rhodopseudomonas viridis</name>
    <dbReference type="NCBI Taxonomy" id="1079"/>
    <lineage>
        <taxon>Bacteria</taxon>
        <taxon>Pseudomonadati</taxon>
        <taxon>Pseudomonadota</taxon>
        <taxon>Alphaproteobacteria</taxon>
        <taxon>Hyphomicrobiales</taxon>
        <taxon>Blastochloridaceae</taxon>
        <taxon>Blastochloris</taxon>
    </lineage>
</organism>
<protein>
    <submittedName>
        <fullName evidence="1">SEL1-like repeat protein</fullName>
    </submittedName>
</protein>
<dbReference type="EMBL" id="VAFM01000001">
    <property type="protein sequence ID" value="TKW61385.1"/>
    <property type="molecule type" value="Genomic_DNA"/>
</dbReference>
<comment type="caution">
    <text evidence="1">The sequence shown here is derived from an EMBL/GenBank/DDBJ whole genome shotgun (WGS) entry which is preliminary data.</text>
</comment>
<name>A0A6N4RBI6_BLAVI</name>
<proteinExistence type="predicted"/>
<reference evidence="1 2" key="1">
    <citation type="journal article" date="2017" name="Nat. Commun.">
        <title>In situ click chemistry generation of cyclooxygenase-2 inhibitors.</title>
        <authorList>
            <person name="Bhardwaj A."/>
            <person name="Kaur J."/>
            <person name="Wuest M."/>
            <person name="Wuest F."/>
        </authorList>
    </citation>
    <scope>NUCLEOTIDE SEQUENCE [LARGE SCALE GENOMIC DNA]</scope>
    <source>
        <strain evidence="1">S2_018_000_R2_106</strain>
    </source>
</reference>
<sequence>MYMLGLHYEDGTLFLKKDIKAAWGWYVNAAEKGHAMAIQRIVKAYRQGELGQTVSPKQADYWNGRLSINN</sequence>
<evidence type="ECO:0000313" key="1">
    <source>
        <dbReference type="EMBL" id="TKW61385.1"/>
    </source>
</evidence>
<dbReference type="Gene3D" id="1.25.40.10">
    <property type="entry name" value="Tetratricopeptide repeat domain"/>
    <property type="match status" value="1"/>
</dbReference>
<dbReference type="InterPro" id="IPR011990">
    <property type="entry name" value="TPR-like_helical_dom_sf"/>
</dbReference>
<dbReference type="Proteomes" id="UP000320948">
    <property type="component" value="Unassembled WGS sequence"/>
</dbReference>